<dbReference type="EMBL" id="LDJP01000008">
    <property type="protein sequence ID" value="KRG88185.1"/>
    <property type="molecule type" value="Genomic_DNA"/>
</dbReference>
<dbReference type="SMART" id="SM00267">
    <property type="entry name" value="GGDEF"/>
    <property type="match status" value="1"/>
</dbReference>
<dbReference type="SUPFAM" id="SSF55785">
    <property type="entry name" value="PYP-like sensor domain (PAS domain)"/>
    <property type="match status" value="1"/>
</dbReference>
<name>A0A0R0E1H6_9GAMM</name>
<dbReference type="FunFam" id="3.30.70.270:FF:000001">
    <property type="entry name" value="Diguanylate cyclase domain protein"/>
    <property type="match status" value="1"/>
</dbReference>
<comment type="cofactor">
    <cofactor evidence="1">
        <name>Mg(2+)</name>
        <dbReference type="ChEBI" id="CHEBI:18420"/>
    </cofactor>
</comment>
<reference evidence="5 6" key="1">
    <citation type="submission" date="2015-05" db="EMBL/GenBank/DDBJ databases">
        <title>Genome sequencing and analysis of members of genus Stenotrophomonas.</title>
        <authorList>
            <person name="Patil P.P."/>
            <person name="Midha S."/>
            <person name="Patil P.B."/>
        </authorList>
    </citation>
    <scope>NUCLEOTIDE SEQUENCE [LARGE SCALE GENOMIC DNA]</scope>
    <source>
        <strain evidence="5 6">JCM 16244</strain>
    </source>
</reference>
<dbReference type="GO" id="GO:1902201">
    <property type="term" value="P:negative regulation of bacterial-type flagellum-dependent cell motility"/>
    <property type="evidence" value="ECO:0007669"/>
    <property type="project" value="TreeGrafter"/>
</dbReference>
<dbReference type="InterPro" id="IPR043128">
    <property type="entry name" value="Rev_trsase/Diguanyl_cyclase"/>
</dbReference>
<dbReference type="PANTHER" id="PTHR45138:SF9">
    <property type="entry name" value="DIGUANYLATE CYCLASE DGCM-RELATED"/>
    <property type="match status" value="1"/>
</dbReference>
<dbReference type="PATRIC" id="fig|659018.3.peg.2777"/>
<evidence type="ECO:0000256" key="2">
    <source>
        <dbReference type="ARBA" id="ARBA00012528"/>
    </source>
</evidence>
<organism evidence="5 6">
    <name type="scientific">Stenotrophomonas daejeonensis</name>
    <dbReference type="NCBI Taxonomy" id="659018"/>
    <lineage>
        <taxon>Bacteria</taxon>
        <taxon>Pseudomonadati</taxon>
        <taxon>Pseudomonadota</taxon>
        <taxon>Gammaproteobacteria</taxon>
        <taxon>Lysobacterales</taxon>
        <taxon>Lysobacteraceae</taxon>
        <taxon>Stenotrophomonas</taxon>
    </lineage>
</organism>
<comment type="caution">
    <text evidence="5">The sequence shown here is derived from an EMBL/GenBank/DDBJ whole genome shotgun (WGS) entry which is preliminary data.</text>
</comment>
<evidence type="ECO:0000259" key="4">
    <source>
        <dbReference type="PROSITE" id="PS50887"/>
    </source>
</evidence>
<dbReference type="InterPro" id="IPR000160">
    <property type="entry name" value="GGDEF_dom"/>
</dbReference>
<evidence type="ECO:0000313" key="5">
    <source>
        <dbReference type="EMBL" id="KRG88185.1"/>
    </source>
</evidence>
<gene>
    <name evidence="5" type="ORF">ABB34_01470</name>
</gene>
<dbReference type="InterPro" id="IPR050469">
    <property type="entry name" value="Diguanylate_Cyclase"/>
</dbReference>
<dbReference type="Gene3D" id="3.30.70.270">
    <property type="match status" value="1"/>
</dbReference>
<dbReference type="STRING" id="659018.ABB34_01470"/>
<dbReference type="GO" id="GO:0052621">
    <property type="term" value="F:diguanylate cyclase activity"/>
    <property type="evidence" value="ECO:0007669"/>
    <property type="project" value="UniProtKB-EC"/>
</dbReference>
<keyword evidence="6" id="KW-1185">Reference proteome</keyword>
<dbReference type="Gene3D" id="3.30.450.20">
    <property type="entry name" value="PAS domain"/>
    <property type="match status" value="1"/>
</dbReference>
<sequence>MSSFVPGRITADAVLDNLNLGLVVLDKDFNILLWNGWMERHGGIDAGRALNANFVTLFQQQLAPGFLRALSNTISYGLPAMLSSALHRSPLPLYHANAGNDGGAPARMVQSVVMTPITAVDGSRACLIQVSDASHSIRREKMLMSHSEALKRQVVTDGLTGVYNRRFFDESFALVLQRARRNGEALSLFMIDIDYFKQYNDHYGHTAGDRVLKRVAAALKAQQRSSADVFARYGGEEFVMLVNGIDAAGAQGIAERLRESVHALEEPHEKSPVARRVTISIGVCTAVPQEEADGRCLMDAADAALYRAKQGGRDRVVAG</sequence>
<dbReference type="InterPro" id="IPR035965">
    <property type="entry name" value="PAS-like_dom_sf"/>
</dbReference>
<evidence type="ECO:0000256" key="1">
    <source>
        <dbReference type="ARBA" id="ARBA00001946"/>
    </source>
</evidence>
<dbReference type="AlphaFoldDB" id="A0A0R0E1H6"/>
<dbReference type="EC" id="2.7.7.65" evidence="2"/>
<dbReference type="GO" id="GO:0043709">
    <property type="term" value="P:cell adhesion involved in single-species biofilm formation"/>
    <property type="evidence" value="ECO:0007669"/>
    <property type="project" value="TreeGrafter"/>
</dbReference>
<accession>A0A0R0E1H6</accession>
<dbReference type="InterPro" id="IPR029787">
    <property type="entry name" value="Nucleotide_cyclase"/>
</dbReference>
<proteinExistence type="predicted"/>
<dbReference type="GO" id="GO:0005886">
    <property type="term" value="C:plasma membrane"/>
    <property type="evidence" value="ECO:0007669"/>
    <property type="project" value="TreeGrafter"/>
</dbReference>
<dbReference type="Pfam" id="PF00990">
    <property type="entry name" value="GGDEF"/>
    <property type="match status" value="1"/>
</dbReference>
<dbReference type="Proteomes" id="UP000050940">
    <property type="component" value="Unassembled WGS sequence"/>
</dbReference>
<dbReference type="OrthoDB" id="9803824at2"/>
<dbReference type="RefSeq" id="WP_057639460.1">
    <property type="nucleotide sequence ID" value="NZ_LDJP01000008.1"/>
</dbReference>
<protein>
    <recommendedName>
        <fullName evidence="2">diguanylate cyclase</fullName>
        <ecNumber evidence="2">2.7.7.65</ecNumber>
    </recommendedName>
</protein>
<dbReference type="SUPFAM" id="SSF55073">
    <property type="entry name" value="Nucleotide cyclase"/>
    <property type="match status" value="1"/>
</dbReference>
<comment type="catalytic activity">
    <reaction evidence="3">
        <text>2 GTP = 3',3'-c-di-GMP + 2 diphosphate</text>
        <dbReference type="Rhea" id="RHEA:24898"/>
        <dbReference type="ChEBI" id="CHEBI:33019"/>
        <dbReference type="ChEBI" id="CHEBI:37565"/>
        <dbReference type="ChEBI" id="CHEBI:58805"/>
        <dbReference type="EC" id="2.7.7.65"/>
    </reaction>
</comment>
<evidence type="ECO:0000256" key="3">
    <source>
        <dbReference type="ARBA" id="ARBA00034247"/>
    </source>
</evidence>
<dbReference type="PROSITE" id="PS50887">
    <property type="entry name" value="GGDEF"/>
    <property type="match status" value="1"/>
</dbReference>
<feature type="domain" description="GGDEF" evidence="4">
    <location>
        <begin position="184"/>
        <end position="319"/>
    </location>
</feature>
<dbReference type="NCBIfam" id="TIGR00254">
    <property type="entry name" value="GGDEF"/>
    <property type="match status" value="1"/>
</dbReference>
<dbReference type="PANTHER" id="PTHR45138">
    <property type="entry name" value="REGULATORY COMPONENTS OF SENSORY TRANSDUCTION SYSTEM"/>
    <property type="match status" value="1"/>
</dbReference>
<dbReference type="CDD" id="cd01949">
    <property type="entry name" value="GGDEF"/>
    <property type="match status" value="1"/>
</dbReference>
<evidence type="ECO:0000313" key="6">
    <source>
        <dbReference type="Proteomes" id="UP000050940"/>
    </source>
</evidence>